<dbReference type="EMBL" id="JABFAC010243001">
    <property type="protein sequence ID" value="MBA0635738.1"/>
    <property type="molecule type" value="Genomic_DNA"/>
</dbReference>
<dbReference type="AlphaFoldDB" id="A0A7J8TC56"/>
<accession>A0A7J8TC56</accession>
<gene>
    <name evidence="1" type="ORF">Godav_022310</name>
</gene>
<evidence type="ECO:0000313" key="2">
    <source>
        <dbReference type="Proteomes" id="UP000593561"/>
    </source>
</evidence>
<evidence type="ECO:0000313" key="1">
    <source>
        <dbReference type="EMBL" id="MBA0635738.1"/>
    </source>
</evidence>
<protein>
    <submittedName>
        <fullName evidence="1">Uncharacterized protein</fullName>
    </submittedName>
</protein>
<feature type="non-terminal residue" evidence="1">
    <location>
        <position position="1"/>
    </location>
</feature>
<comment type="caution">
    <text evidence="1">The sequence shown here is derived from an EMBL/GenBank/DDBJ whole genome shotgun (WGS) entry which is preliminary data.</text>
</comment>
<sequence length="57" mass="6268">YFGSVGFGNLATILSNEGDSLGDCIQLRSDDGASESGCMTNYCKFHFLYCQHDRHVS</sequence>
<proteinExistence type="predicted"/>
<reference evidence="1 2" key="1">
    <citation type="journal article" date="2019" name="Genome Biol. Evol.">
        <title>Insights into the evolution of the New World diploid cottons (Gossypium, subgenus Houzingenia) based on genome sequencing.</title>
        <authorList>
            <person name="Grover C.E."/>
            <person name="Arick M.A. 2nd"/>
            <person name="Thrash A."/>
            <person name="Conover J.L."/>
            <person name="Sanders W.S."/>
            <person name="Peterson D.G."/>
            <person name="Frelichowski J.E."/>
            <person name="Scheffler J.A."/>
            <person name="Scheffler B.E."/>
            <person name="Wendel J.F."/>
        </authorList>
    </citation>
    <scope>NUCLEOTIDE SEQUENCE [LARGE SCALE GENOMIC DNA]</scope>
    <source>
        <strain evidence="1">27</strain>
        <tissue evidence="1">Leaf</tissue>
    </source>
</reference>
<keyword evidence="2" id="KW-1185">Reference proteome</keyword>
<dbReference type="Proteomes" id="UP000593561">
    <property type="component" value="Unassembled WGS sequence"/>
</dbReference>
<name>A0A7J8TC56_GOSDV</name>
<organism evidence="1 2">
    <name type="scientific">Gossypium davidsonii</name>
    <name type="common">Davidson's cotton</name>
    <name type="synonym">Gossypium klotzschianum subsp. davidsonii</name>
    <dbReference type="NCBI Taxonomy" id="34287"/>
    <lineage>
        <taxon>Eukaryota</taxon>
        <taxon>Viridiplantae</taxon>
        <taxon>Streptophyta</taxon>
        <taxon>Embryophyta</taxon>
        <taxon>Tracheophyta</taxon>
        <taxon>Spermatophyta</taxon>
        <taxon>Magnoliopsida</taxon>
        <taxon>eudicotyledons</taxon>
        <taxon>Gunneridae</taxon>
        <taxon>Pentapetalae</taxon>
        <taxon>rosids</taxon>
        <taxon>malvids</taxon>
        <taxon>Malvales</taxon>
        <taxon>Malvaceae</taxon>
        <taxon>Malvoideae</taxon>
        <taxon>Gossypium</taxon>
    </lineage>
</organism>